<keyword evidence="2" id="KW-0547">Nucleotide-binding</keyword>
<dbReference type="PROSITE" id="PS51194">
    <property type="entry name" value="HELICASE_CTER"/>
    <property type="match status" value="1"/>
</dbReference>
<dbReference type="CDD" id="cd17920">
    <property type="entry name" value="DEXHc_RecQ"/>
    <property type="match status" value="1"/>
</dbReference>
<evidence type="ECO:0000256" key="6">
    <source>
        <dbReference type="ARBA" id="ARBA00023125"/>
    </source>
</evidence>
<dbReference type="SMART" id="SM00490">
    <property type="entry name" value="HELICc"/>
    <property type="match status" value="1"/>
</dbReference>
<comment type="caution">
    <text evidence="12">The sequence shown here is derived from an EMBL/GenBank/DDBJ whole genome shotgun (WGS) entry which is preliminary data.</text>
</comment>
<dbReference type="OrthoDB" id="9760034at2"/>
<evidence type="ECO:0000256" key="1">
    <source>
        <dbReference type="ARBA" id="ARBA00005446"/>
    </source>
</evidence>
<dbReference type="GO" id="GO:0006281">
    <property type="term" value="P:DNA repair"/>
    <property type="evidence" value="ECO:0007669"/>
    <property type="project" value="TreeGrafter"/>
</dbReference>
<comment type="catalytic activity">
    <reaction evidence="8">
        <text>Couples ATP hydrolysis with the unwinding of duplex DNA by translocating in the 3'-5' direction.</text>
        <dbReference type="EC" id="5.6.2.4"/>
    </reaction>
</comment>
<dbReference type="SMART" id="SM00507">
    <property type="entry name" value="HNHc"/>
    <property type="match status" value="1"/>
</dbReference>
<feature type="domain" description="Helicase ATP-binding" evidence="10">
    <location>
        <begin position="123"/>
        <end position="295"/>
    </location>
</feature>
<keyword evidence="5" id="KW-0067">ATP-binding</keyword>
<dbReference type="GO" id="GO:0005737">
    <property type="term" value="C:cytoplasm"/>
    <property type="evidence" value="ECO:0007669"/>
    <property type="project" value="TreeGrafter"/>
</dbReference>
<dbReference type="GO" id="GO:0005694">
    <property type="term" value="C:chromosome"/>
    <property type="evidence" value="ECO:0007669"/>
    <property type="project" value="TreeGrafter"/>
</dbReference>
<evidence type="ECO:0000256" key="9">
    <source>
        <dbReference type="ARBA" id="ARBA00034808"/>
    </source>
</evidence>
<dbReference type="GO" id="GO:0004519">
    <property type="term" value="F:endonuclease activity"/>
    <property type="evidence" value="ECO:0007669"/>
    <property type="project" value="InterPro"/>
</dbReference>
<evidence type="ECO:0000256" key="4">
    <source>
        <dbReference type="ARBA" id="ARBA00022806"/>
    </source>
</evidence>
<dbReference type="SUPFAM" id="SSF52540">
    <property type="entry name" value="P-loop containing nucleoside triphosphate hydrolases"/>
    <property type="match status" value="1"/>
</dbReference>
<dbReference type="InterPro" id="IPR004589">
    <property type="entry name" value="DNA_helicase_ATP-dep_RecQ"/>
</dbReference>
<keyword evidence="3 12" id="KW-0378">Hydrolase</keyword>
<accession>A0A1L9P0J9</accession>
<keyword evidence="7" id="KW-0413">Isomerase</keyword>
<dbReference type="CDD" id="cd00085">
    <property type="entry name" value="HNHc"/>
    <property type="match status" value="1"/>
</dbReference>
<dbReference type="GO" id="GO:0006310">
    <property type="term" value="P:DNA recombination"/>
    <property type="evidence" value="ECO:0007669"/>
    <property type="project" value="InterPro"/>
</dbReference>
<dbReference type="Proteomes" id="UP000184514">
    <property type="component" value="Unassembled WGS sequence"/>
</dbReference>
<dbReference type="InterPro" id="IPR011545">
    <property type="entry name" value="DEAD/DEAH_box_helicase_dom"/>
</dbReference>
<dbReference type="STRING" id="696762.PFRI_07340"/>
<dbReference type="GO" id="GO:0009378">
    <property type="term" value="F:four-way junction helicase activity"/>
    <property type="evidence" value="ECO:0007669"/>
    <property type="project" value="TreeGrafter"/>
</dbReference>
<dbReference type="NCBIfam" id="TIGR00614">
    <property type="entry name" value="recQ_fam"/>
    <property type="match status" value="1"/>
</dbReference>
<organism evidence="12 13">
    <name type="scientific">Planktotalea frisia</name>
    <dbReference type="NCBI Taxonomy" id="696762"/>
    <lineage>
        <taxon>Bacteria</taxon>
        <taxon>Pseudomonadati</taxon>
        <taxon>Pseudomonadota</taxon>
        <taxon>Alphaproteobacteria</taxon>
        <taxon>Rhodobacterales</taxon>
        <taxon>Paracoccaceae</taxon>
        <taxon>Planktotalea</taxon>
    </lineage>
</organism>
<sequence>MSYYFRPEWRRIRLAILGRDKWKCCECSKDISGRNAHVHHKLPRALGGQDIDENLISLCSACHATKHANLHVGLSTKFLQATAVKLAKLFGGDDLKRFNSDRLGVALRYMGVKRLRPNQLEPIVAALSGEDVLLISPTGSGKSLCFQVPALLARSHSIVVSPLKALMADQVISLLRHSFPATFLNSDISNDEMRKRLSLLGKGIFKLIYLAPERFAPSRKRKDELKILLDNPPKYLIIDEAHCIDKWGSAFRTEYGNLGIYREQLGNPQVLAFTATANSETRKEILRSLNAENAKVFVEDLDRKNIALARLQMHDNAKRAKLIAELHREMRHRSSGKTLVFVPTIKLGQEVRELLTKQEIEVKFFHGKLAPMERELITQGLHDEHGDRSSCVICTNAFGMGMDIPDVRIVIHWHHPSSVEDYAQEFGRAGRDGKQSLAIVLTKKDDDKLLKFMAEKSVESSKIHEQSKIVALRKAKNSIEKIKIFSNQRDRCFNQLLLEELGSAQKPIPRLSKFFLNLAFSTRQKREQRHFCCDGCWRKRHSSSATNFARDVVNKMGAEL</sequence>
<dbReference type="SMART" id="SM00487">
    <property type="entry name" value="DEXDc"/>
    <property type="match status" value="1"/>
</dbReference>
<dbReference type="InterPro" id="IPR001650">
    <property type="entry name" value="Helicase_C-like"/>
</dbReference>
<evidence type="ECO:0000313" key="12">
    <source>
        <dbReference type="EMBL" id="OJI95026.1"/>
    </source>
</evidence>
<evidence type="ECO:0000256" key="2">
    <source>
        <dbReference type="ARBA" id="ARBA00022741"/>
    </source>
</evidence>
<keyword evidence="6" id="KW-0238">DNA-binding</keyword>
<evidence type="ECO:0000256" key="5">
    <source>
        <dbReference type="ARBA" id="ARBA00022840"/>
    </source>
</evidence>
<gene>
    <name evidence="12" type="primary">recQ_1</name>
    <name evidence="12" type="ORF">PFRI_07340</name>
</gene>
<dbReference type="InterPro" id="IPR002711">
    <property type="entry name" value="HNH"/>
</dbReference>
<dbReference type="InterPro" id="IPR003615">
    <property type="entry name" value="HNH_nuc"/>
</dbReference>
<dbReference type="PANTHER" id="PTHR13710:SF105">
    <property type="entry name" value="ATP-DEPENDENT DNA HELICASE Q1"/>
    <property type="match status" value="1"/>
</dbReference>
<evidence type="ECO:0000259" key="11">
    <source>
        <dbReference type="PROSITE" id="PS51194"/>
    </source>
</evidence>
<comment type="similarity">
    <text evidence="1">Belongs to the helicase family. RecQ subfamily.</text>
</comment>
<dbReference type="AlphaFoldDB" id="A0A1L9P0J9"/>
<evidence type="ECO:0000313" key="13">
    <source>
        <dbReference type="Proteomes" id="UP000184514"/>
    </source>
</evidence>
<dbReference type="Pfam" id="PF01844">
    <property type="entry name" value="HNH"/>
    <property type="match status" value="1"/>
</dbReference>
<dbReference type="PROSITE" id="PS51192">
    <property type="entry name" value="HELICASE_ATP_BIND_1"/>
    <property type="match status" value="1"/>
</dbReference>
<dbReference type="InterPro" id="IPR014001">
    <property type="entry name" value="Helicase_ATP-bd"/>
</dbReference>
<evidence type="ECO:0000256" key="7">
    <source>
        <dbReference type="ARBA" id="ARBA00023235"/>
    </source>
</evidence>
<evidence type="ECO:0000256" key="3">
    <source>
        <dbReference type="ARBA" id="ARBA00022801"/>
    </source>
</evidence>
<keyword evidence="13" id="KW-1185">Reference proteome</keyword>
<dbReference type="GO" id="GO:0016787">
    <property type="term" value="F:hydrolase activity"/>
    <property type="evidence" value="ECO:0007669"/>
    <property type="project" value="UniProtKB-KW"/>
</dbReference>
<dbReference type="Pfam" id="PF00271">
    <property type="entry name" value="Helicase_C"/>
    <property type="match status" value="1"/>
</dbReference>
<proteinExistence type="inferred from homology"/>
<dbReference type="EMBL" id="MLCB01000064">
    <property type="protein sequence ID" value="OJI95026.1"/>
    <property type="molecule type" value="Genomic_DNA"/>
</dbReference>
<dbReference type="Gene3D" id="1.10.30.50">
    <property type="match status" value="1"/>
</dbReference>
<dbReference type="PANTHER" id="PTHR13710">
    <property type="entry name" value="DNA HELICASE RECQ FAMILY MEMBER"/>
    <property type="match status" value="1"/>
</dbReference>
<protein>
    <recommendedName>
        <fullName evidence="9">DNA 3'-5' helicase</fullName>
        <ecNumber evidence="9">5.6.2.4</ecNumber>
    </recommendedName>
</protein>
<evidence type="ECO:0000259" key="10">
    <source>
        <dbReference type="PROSITE" id="PS51192"/>
    </source>
</evidence>
<dbReference type="Gene3D" id="3.40.50.300">
    <property type="entry name" value="P-loop containing nucleotide triphosphate hydrolases"/>
    <property type="match status" value="2"/>
</dbReference>
<dbReference type="RefSeq" id="WP_084649590.1">
    <property type="nucleotide sequence ID" value="NZ_MLCB01000064.1"/>
</dbReference>
<feature type="domain" description="Helicase C-terminal" evidence="11">
    <location>
        <begin position="318"/>
        <end position="476"/>
    </location>
</feature>
<reference evidence="12 13" key="1">
    <citation type="submission" date="2016-10" db="EMBL/GenBank/DDBJ databases">
        <title>Genome sequence of Planktotalea frisia SH6-1.</title>
        <authorList>
            <person name="Poehlein A."/>
            <person name="Bakenhus I."/>
            <person name="Voget S."/>
            <person name="Brinkhoff T."/>
            <person name="Simon M."/>
        </authorList>
    </citation>
    <scope>NUCLEOTIDE SEQUENCE [LARGE SCALE GENOMIC DNA]</scope>
    <source>
        <strain evidence="12 13">SH6-1</strain>
    </source>
</reference>
<keyword evidence="4 12" id="KW-0347">Helicase</keyword>
<evidence type="ECO:0000256" key="8">
    <source>
        <dbReference type="ARBA" id="ARBA00034617"/>
    </source>
</evidence>
<dbReference type="GO" id="GO:0043138">
    <property type="term" value="F:3'-5' DNA helicase activity"/>
    <property type="evidence" value="ECO:0007669"/>
    <property type="project" value="UniProtKB-EC"/>
</dbReference>
<dbReference type="GO" id="GO:0003677">
    <property type="term" value="F:DNA binding"/>
    <property type="evidence" value="ECO:0007669"/>
    <property type="project" value="UniProtKB-KW"/>
</dbReference>
<dbReference type="GO" id="GO:0005524">
    <property type="term" value="F:ATP binding"/>
    <property type="evidence" value="ECO:0007669"/>
    <property type="project" value="UniProtKB-KW"/>
</dbReference>
<dbReference type="Pfam" id="PF00270">
    <property type="entry name" value="DEAD"/>
    <property type="match status" value="1"/>
</dbReference>
<dbReference type="GO" id="GO:0008270">
    <property type="term" value="F:zinc ion binding"/>
    <property type="evidence" value="ECO:0007669"/>
    <property type="project" value="InterPro"/>
</dbReference>
<dbReference type="InterPro" id="IPR027417">
    <property type="entry name" value="P-loop_NTPase"/>
</dbReference>
<dbReference type="EC" id="5.6.2.4" evidence="9"/>
<name>A0A1L9P0J9_9RHOB</name>